<dbReference type="AlphaFoldDB" id="A0AA46TLT4"/>
<evidence type="ECO:0000313" key="2">
    <source>
        <dbReference type="EMBL" id="UYM07615.1"/>
    </source>
</evidence>
<keyword evidence="1" id="KW-0472">Membrane</keyword>
<keyword evidence="1" id="KW-0812">Transmembrane</keyword>
<accession>A0AA46TLT4</accession>
<dbReference type="KEGG" id="sgrg:L0C25_11240"/>
<dbReference type="Proteomes" id="UP001164390">
    <property type="component" value="Chromosome"/>
</dbReference>
<feature type="transmembrane region" description="Helical" evidence="1">
    <location>
        <begin position="21"/>
        <end position="40"/>
    </location>
</feature>
<keyword evidence="3" id="KW-1185">Reference proteome</keyword>
<dbReference type="RefSeq" id="WP_271636591.1">
    <property type="nucleotide sequence ID" value="NZ_CP094970.1"/>
</dbReference>
<sequence>MKSDETVYRLDPRPGMRLFGLRFVLAAVLVVVAWLLAGVFDDGAGLAAAWVVGALAALLVVVSVLLLVRPPAVVRLDDEGYRLGRVPQGGVRKARWRDVSRATARDSLHGYALVIEVGDGTSTVPLLLVAARANELQHEVNERLNRAHGYRRLE</sequence>
<evidence type="ECO:0000256" key="1">
    <source>
        <dbReference type="SAM" id="Phobius"/>
    </source>
</evidence>
<evidence type="ECO:0008006" key="4">
    <source>
        <dbReference type="Google" id="ProtNLM"/>
    </source>
</evidence>
<dbReference type="EMBL" id="CP094970">
    <property type="protein sequence ID" value="UYM07615.1"/>
    <property type="molecule type" value="Genomic_DNA"/>
</dbReference>
<name>A0AA46TLT4_9ACTN</name>
<reference evidence="2" key="1">
    <citation type="submission" date="2022-01" db="EMBL/GenBank/DDBJ databases">
        <title>Nocardioidaceae gen. sp. A5X3R13.</title>
        <authorList>
            <person name="Lopez Marin M.A."/>
            <person name="Uhlik O."/>
        </authorList>
    </citation>
    <scope>NUCLEOTIDE SEQUENCE</scope>
    <source>
        <strain evidence="2">A5X3R13</strain>
    </source>
</reference>
<organism evidence="2 3">
    <name type="scientific">Solicola gregarius</name>
    <dbReference type="NCBI Taxonomy" id="2908642"/>
    <lineage>
        <taxon>Bacteria</taxon>
        <taxon>Bacillati</taxon>
        <taxon>Actinomycetota</taxon>
        <taxon>Actinomycetes</taxon>
        <taxon>Propionibacteriales</taxon>
        <taxon>Nocardioidaceae</taxon>
        <taxon>Solicola</taxon>
    </lineage>
</organism>
<keyword evidence="1" id="KW-1133">Transmembrane helix</keyword>
<evidence type="ECO:0000313" key="3">
    <source>
        <dbReference type="Proteomes" id="UP001164390"/>
    </source>
</evidence>
<protein>
    <recommendedName>
        <fullName evidence="4">PH domain-containing protein</fullName>
    </recommendedName>
</protein>
<feature type="transmembrane region" description="Helical" evidence="1">
    <location>
        <begin position="46"/>
        <end position="68"/>
    </location>
</feature>
<gene>
    <name evidence="2" type="ORF">L0C25_11240</name>
</gene>
<proteinExistence type="predicted"/>